<accession>A0A3M8B312</accession>
<dbReference type="InterPro" id="IPR032812">
    <property type="entry name" value="SbsA_Ig"/>
</dbReference>
<proteinExistence type="predicted"/>
<feature type="chain" id="PRO_5018281235" description="SbsA Ig-like domain-containing protein" evidence="2">
    <location>
        <begin position="30"/>
        <end position="261"/>
    </location>
</feature>
<dbReference type="EMBL" id="RHHN01000021">
    <property type="protein sequence ID" value="RNB57819.1"/>
    <property type="molecule type" value="Genomic_DNA"/>
</dbReference>
<comment type="caution">
    <text evidence="4">The sequence shown here is derived from an EMBL/GenBank/DDBJ whole genome shotgun (WGS) entry which is preliminary data.</text>
</comment>
<keyword evidence="1 2" id="KW-0732">Signal</keyword>
<dbReference type="Proteomes" id="UP000276178">
    <property type="component" value="Unassembled WGS sequence"/>
</dbReference>
<gene>
    <name evidence="4" type="ORF">EB820_06735</name>
</gene>
<organism evidence="4 5">
    <name type="scientific">Brevibacillus agri</name>
    <dbReference type="NCBI Taxonomy" id="51101"/>
    <lineage>
        <taxon>Bacteria</taxon>
        <taxon>Bacillati</taxon>
        <taxon>Bacillota</taxon>
        <taxon>Bacilli</taxon>
        <taxon>Bacillales</taxon>
        <taxon>Paenibacillaceae</taxon>
        <taxon>Brevibacillus</taxon>
    </lineage>
</organism>
<feature type="domain" description="SbsA Ig-like" evidence="3">
    <location>
        <begin position="38"/>
        <end position="142"/>
    </location>
</feature>
<evidence type="ECO:0000313" key="5">
    <source>
        <dbReference type="Proteomes" id="UP000276178"/>
    </source>
</evidence>
<dbReference type="Gene3D" id="2.60.40.1220">
    <property type="match status" value="1"/>
</dbReference>
<evidence type="ECO:0000256" key="2">
    <source>
        <dbReference type="SAM" id="SignalP"/>
    </source>
</evidence>
<evidence type="ECO:0000259" key="3">
    <source>
        <dbReference type="Pfam" id="PF13205"/>
    </source>
</evidence>
<dbReference type="InterPro" id="IPR014755">
    <property type="entry name" value="Cu-Rt/internalin_Ig-like"/>
</dbReference>
<evidence type="ECO:0000256" key="1">
    <source>
        <dbReference type="ARBA" id="ARBA00022729"/>
    </source>
</evidence>
<reference evidence="4 5" key="1">
    <citation type="submission" date="2018-10" db="EMBL/GenBank/DDBJ databases">
        <title>Phylogenomics of Brevibacillus.</title>
        <authorList>
            <person name="Dunlap C."/>
        </authorList>
    </citation>
    <scope>NUCLEOTIDE SEQUENCE [LARGE SCALE GENOMIC DNA]</scope>
    <source>
        <strain evidence="4 5">NRRL NRS 1219</strain>
    </source>
</reference>
<name>A0A3M8B312_9BACL</name>
<sequence length="261" mass="28263">MVRMSARRLWMQWIAVLGMLLAFSQAAWAKDASNWKISVSPTDKATEVAADAVITLTFSGTVRLANSRDITDKSLLSIVQLGDEKKKKVPFTAKWNKTARSIVIDPVGNLEAGKAYRVTLPAKKLKDARGELNPELSAAFTTKKPVDNIAPQAIILPGHGAKQVKLEEKVTLQFAEEVTLASGGALSSKTAAGLVRLTDEKGQAVPHTVTWNKSKRMLSIKPKGKWQPHTSYQVSLAGGLLQDQAGNVNKSQWSSFTSGAK</sequence>
<dbReference type="Gene3D" id="2.60.40.3710">
    <property type="match status" value="1"/>
</dbReference>
<feature type="domain" description="SbsA Ig-like" evidence="3">
    <location>
        <begin position="147"/>
        <end position="257"/>
    </location>
</feature>
<feature type="signal peptide" evidence="2">
    <location>
        <begin position="1"/>
        <end position="29"/>
    </location>
</feature>
<dbReference type="Pfam" id="PF13205">
    <property type="entry name" value="Big_5"/>
    <property type="match status" value="2"/>
</dbReference>
<dbReference type="OrthoDB" id="2467194at2"/>
<protein>
    <recommendedName>
        <fullName evidence="3">SbsA Ig-like domain-containing protein</fullName>
    </recommendedName>
</protein>
<evidence type="ECO:0000313" key="4">
    <source>
        <dbReference type="EMBL" id="RNB57819.1"/>
    </source>
</evidence>
<dbReference type="AlphaFoldDB" id="A0A3M8B312"/>